<gene>
    <name evidence="8" type="ORF">W97_06935</name>
</gene>
<dbReference type="HOGENOM" id="CLU_004495_6_1_1"/>
<evidence type="ECO:0000313" key="8">
    <source>
        <dbReference type="EMBL" id="EON67567.1"/>
    </source>
</evidence>
<reference evidence="9" key="1">
    <citation type="submission" date="2012-06" db="EMBL/GenBank/DDBJ databases">
        <title>The genome sequence of Coniosporium apollinis CBS 100218.</title>
        <authorList>
            <consortium name="The Broad Institute Genome Sequencing Platform"/>
            <person name="Cuomo C."/>
            <person name="Gorbushina A."/>
            <person name="Noack S."/>
            <person name="Walker B."/>
            <person name="Young S.K."/>
            <person name="Zeng Q."/>
            <person name="Gargeya S."/>
            <person name="Fitzgerald M."/>
            <person name="Haas B."/>
            <person name="Abouelleil A."/>
            <person name="Alvarado L."/>
            <person name="Arachchi H.M."/>
            <person name="Berlin A.M."/>
            <person name="Chapman S.B."/>
            <person name="Goldberg J."/>
            <person name="Griggs A."/>
            <person name="Gujja S."/>
            <person name="Hansen M."/>
            <person name="Howarth C."/>
            <person name="Imamovic A."/>
            <person name="Larimer J."/>
            <person name="McCowan C."/>
            <person name="Montmayeur A."/>
            <person name="Murphy C."/>
            <person name="Neiman D."/>
            <person name="Pearson M."/>
            <person name="Priest M."/>
            <person name="Roberts A."/>
            <person name="Saif S."/>
            <person name="Shea T."/>
            <person name="Sisk P."/>
            <person name="Sykes S."/>
            <person name="Wortman J."/>
            <person name="Nusbaum C."/>
            <person name="Birren B."/>
        </authorList>
    </citation>
    <scope>NUCLEOTIDE SEQUENCE [LARGE SCALE GENOMIC DNA]</scope>
    <source>
        <strain evidence="9">CBS 100218</strain>
    </source>
</reference>
<dbReference type="Gene3D" id="1.20.1740.10">
    <property type="entry name" value="Amino acid/polyamine transporter I"/>
    <property type="match status" value="1"/>
</dbReference>
<dbReference type="GO" id="GO:0016020">
    <property type="term" value="C:membrane"/>
    <property type="evidence" value="ECO:0007669"/>
    <property type="project" value="UniProtKB-SubCell"/>
</dbReference>
<feature type="transmembrane region" description="Helical" evidence="7">
    <location>
        <begin position="250"/>
        <end position="267"/>
    </location>
</feature>
<feature type="transmembrane region" description="Helical" evidence="7">
    <location>
        <begin position="389"/>
        <end position="407"/>
    </location>
</feature>
<keyword evidence="3 7" id="KW-0812">Transmembrane</keyword>
<feature type="transmembrane region" description="Helical" evidence="7">
    <location>
        <begin position="183"/>
        <end position="203"/>
    </location>
</feature>
<dbReference type="Pfam" id="PF13520">
    <property type="entry name" value="AA_permease_2"/>
    <property type="match status" value="1"/>
</dbReference>
<evidence type="ECO:0000256" key="6">
    <source>
        <dbReference type="SAM" id="MobiDB-lite"/>
    </source>
</evidence>
<evidence type="ECO:0000256" key="7">
    <source>
        <dbReference type="SAM" id="Phobius"/>
    </source>
</evidence>
<comment type="subcellular location">
    <subcellularLocation>
        <location evidence="1">Membrane</location>
        <topology evidence="1">Multi-pass membrane protein</topology>
    </subcellularLocation>
</comment>
<evidence type="ECO:0008006" key="10">
    <source>
        <dbReference type="Google" id="ProtNLM"/>
    </source>
</evidence>
<dbReference type="EMBL" id="JH767588">
    <property type="protein sequence ID" value="EON67567.1"/>
    <property type="molecule type" value="Genomic_DNA"/>
</dbReference>
<feature type="transmembrane region" description="Helical" evidence="7">
    <location>
        <begin position="288"/>
        <end position="308"/>
    </location>
</feature>
<evidence type="ECO:0000256" key="5">
    <source>
        <dbReference type="ARBA" id="ARBA00023136"/>
    </source>
</evidence>
<feature type="transmembrane region" description="Helical" evidence="7">
    <location>
        <begin position="89"/>
        <end position="113"/>
    </location>
</feature>
<keyword evidence="9" id="KW-1185">Reference proteome</keyword>
<keyword evidence="4 7" id="KW-1133">Transmembrane helix</keyword>
<name>R7Z091_CONA1</name>
<keyword evidence="2" id="KW-0813">Transport</keyword>
<sequence>MDLPESNPITEREPVLMKPNSEIKDTEMGDDAMSGDEADMARLGLTQETRRMFGLLPLLGFTTVLLCSWEAAYPFFITAFINGGGPSMLYGYVFCFFGSLATCASIAEMASMYPTSGGQYHWVALMAPPKWARFLSYLTVGWVSVLGWQAACVLGTFLGGTIIQGLLVLNDPSYAYQRWHGTLLLYAVLLLSLFINTVTVRLLPAIEGALLWLHVLGFFAVLIPLVHLAPKSPASFVFADWSNVSGYSDGLSFFVGLTSSSIIFVGYDGACHMAEEVKNASINVPRSMIFTVLLNGALGFATFIAILFCIGDVESALGTQTGWPFIQIFYNATNSRAGATAMTSILTAFAVCATFSYLAAASRQLWAFARDKGVPFSSTIAKVDKRFKIPLWAVGCTALFNALLALINIGSTAAFNAIVSLVIAGLFSSYLICISLMIRKRLRKEQIAFGPWNMGSWGMTVNIVAMVYTLITFVMSFFPPATPVTLITMNWSVVVFSAAIVFGLVFWVLVGRKQYHGPAINPRFARRQDESV</sequence>
<proteinExistence type="predicted"/>
<evidence type="ECO:0000256" key="3">
    <source>
        <dbReference type="ARBA" id="ARBA00022692"/>
    </source>
</evidence>
<feature type="transmembrane region" description="Helical" evidence="7">
    <location>
        <begin position="459"/>
        <end position="478"/>
    </location>
</feature>
<dbReference type="Proteomes" id="UP000016924">
    <property type="component" value="Unassembled WGS sequence"/>
</dbReference>
<dbReference type="PANTHER" id="PTHR45649:SF1">
    <property type="entry name" value="TRANSPORTER, PUTATIVE (EUROFUNG)-RELATED"/>
    <property type="match status" value="1"/>
</dbReference>
<dbReference type="OrthoDB" id="3257095at2759"/>
<dbReference type="GO" id="GO:0022857">
    <property type="term" value="F:transmembrane transporter activity"/>
    <property type="evidence" value="ECO:0007669"/>
    <property type="project" value="InterPro"/>
</dbReference>
<dbReference type="PIRSF" id="PIRSF006060">
    <property type="entry name" value="AA_transporter"/>
    <property type="match status" value="1"/>
</dbReference>
<dbReference type="STRING" id="1168221.R7Z091"/>
<feature type="transmembrane region" description="Helical" evidence="7">
    <location>
        <begin position="134"/>
        <end position="163"/>
    </location>
</feature>
<evidence type="ECO:0000256" key="4">
    <source>
        <dbReference type="ARBA" id="ARBA00022989"/>
    </source>
</evidence>
<protein>
    <recommendedName>
        <fullName evidence="10">Amino acid permease/ SLC12A domain-containing protein</fullName>
    </recommendedName>
</protein>
<dbReference type="InterPro" id="IPR002293">
    <property type="entry name" value="AA/rel_permease1"/>
</dbReference>
<dbReference type="GeneID" id="19904246"/>
<feature type="transmembrane region" description="Helical" evidence="7">
    <location>
        <begin position="52"/>
        <end position="77"/>
    </location>
</feature>
<dbReference type="PANTHER" id="PTHR45649">
    <property type="entry name" value="AMINO-ACID PERMEASE BAT1"/>
    <property type="match status" value="1"/>
</dbReference>
<dbReference type="OMA" id="MGTNLPF"/>
<feature type="transmembrane region" description="Helical" evidence="7">
    <location>
        <begin position="339"/>
        <end position="360"/>
    </location>
</feature>
<feature type="transmembrane region" description="Helical" evidence="7">
    <location>
        <begin position="490"/>
        <end position="510"/>
    </location>
</feature>
<dbReference type="RefSeq" id="XP_007782884.1">
    <property type="nucleotide sequence ID" value="XM_007784694.1"/>
</dbReference>
<evidence type="ECO:0000256" key="1">
    <source>
        <dbReference type="ARBA" id="ARBA00004141"/>
    </source>
</evidence>
<feature type="compositionally biased region" description="Basic and acidic residues" evidence="6">
    <location>
        <begin position="10"/>
        <end position="27"/>
    </location>
</feature>
<keyword evidence="5 7" id="KW-0472">Membrane</keyword>
<evidence type="ECO:0000256" key="2">
    <source>
        <dbReference type="ARBA" id="ARBA00022448"/>
    </source>
</evidence>
<feature type="transmembrane region" description="Helical" evidence="7">
    <location>
        <begin position="413"/>
        <end position="438"/>
    </location>
</feature>
<feature type="transmembrane region" description="Helical" evidence="7">
    <location>
        <begin position="210"/>
        <end position="230"/>
    </location>
</feature>
<dbReference type="eggNOG" id="KOG1289">
    <property type="taxonomic scope" value="Eukaryota"/>
</dbReference>
<feature type="region of interest" description="Disordered" evidence="6">
    <location>
        <begin position="1"/>
        <end position="31"/>
    </location>
</feature>
<evidence type="ECO:0000313" key="9">
    <source>
        <dbReference type="Proteomes" id="UP000016924"/>
    </source>
</evidence>
<organism evidence="8 9">
    <name type="scientific">Coniosporium apollinis (strain CBS 100218)</name>
    <name type="common">Rock-inhabiting black yeast</name>
    <dbReference type="NCBI Taxonomy" id="1168221"/>
    <lineage>
        <taxon>Eukaryota</taxon>
        <taxon>Fungi</taxon>
        <taxon>Dikarya</taxon>
        <taxon>Ascomycota</taxon>
        <taxon>Pezizomycotina</taxon>
        <taxon>Dothideomycetes</taxon>
        <taxon>Dothideomycetes incertae sedis</taxon>
        <taxon>Coniosporium</taxon>
    </lineage>
</organism>
<accession>R7Z091</accession>
<dbReference type="AlphaFoldDB" id="R7Z091"/>